<evidence type="ECO:0000256" key="12">
    <source>
        <dbReference type="ARBA" id="ARBA00023204"/>
    </source>
</evidence>
<dbReference type="InterPro" id="IPR003265">
    <property type="entry name" value="HhH-GPD_domain"/>
</dbReference>
<keyword evidence="13 14" id="KW-0326">Glycosidase</keyword>
<dbReference type="InterPro" id="IPR044298">
    <property type="entry name" value="MIG/MutY"/>
</dbReference>
<dbReference type="InterPro" id="IPR005760">
    <property type="entry name" value="A/G_AdeGlyc_MutY"/>
</dbReference>
<dbReference type="SUPFAM" id="SSF55811">
    <property type="entry name" value="Nudix"/>
    <property type="match status" value="1"/>
</dbReference>
<dbReference type="PANTHER" id="PTHR42944">
    <property type="entry name" value="ADENINE DNA GLYCOSYLASE"/>
    <property type="match status" value="1"/>
</dbReference>
<dbReference type="EMBL" id="JAZGLY010000001">
    <property type="protein sequence ID" value="MEE6185833.1"/>
    <property type="molecule type" value="Genomic_DNA"/>
</dbReference>
<sequence>MIINTFSKTLLKWNKSQNSRSMPWKGEKDPYRIWLSEIILQQTRVEQGWEYYTRFITTFPSVKELALASDKEVFKLWEGLGYYSRCRNLIATARHIYQERNSVFPQTYEEILKLKGVGPYTAAAIASFSYNLPYAVVDGNVQRVLARIFGIEDPIDSTSGKKRFHALAQELLDKKNPAIYNQAIMDFGATVCKPLQPLCSQCPFASDCVAFKENKIAQFPVKSKKLIIKNRYFYFFFIRCRNKIAIRERLTKDIWQHLHEFPLMELEKEGSLNTALDAARQAGWFHAKDFISSISNTYKQKLTHQHIHAVFITVQVGRIPSTLKNYDWVEADKLAQYSFPKVINDFLKTAL</sequence>
<dbReference type="InterPro" id="IPR000445">
    <property type="entry name" value="HhH_motif"/>
</dbReference>
<keyword evidence="17" id="KW-1185">Reference proteome</keyword>
<evidence type="ECO:0000256" key="14">
    <source>
        <dbReference type="RuleBase" id="RU365096"/>
    </source>
</evidence>
<comment type="catalytic activity">
    <reaction evidence="1 14">
        <text>Hydrolyzes free adenine bases from 7,8-dihydro-8-oxoguanine:adenine mismatched double-stranded DNA, leaving an apurinic site.</text>
        <dbReference type="EC" id="3.2.2.31"/>
    </reaction>
</comment>
<keyword evidence="12" id="KW-0234">DNA repair</keyword>
<comment type="cofactor">
    <cofactor evidence="14">
        <name>[4Fe-4S] cluster</name>
        <dbReference type="ChEBI" id="CHEBI:49883"/>
    </cofactor>
    <text evidence="14">Binds 1 [4Fe-4S] cluster.</text>
</comment>
<dbReference type="Pfam" id="PF00730">
    <property type="entry name" value="HhH-GPD"/>
    <property type="match status" value="1"/>
</dbReference>
<evidence type="ECO:0000256" key="4">
    <source>
        <dbReference type="ARBA" id="ARBA00012045"/>
    </source>
</evidence>
<keyword evidence="10 14" id="KW-0408">Iron</keyword>
<dbReference type="EC" id="3.2.2.31" evidence="4 14"/>
<accession>A0ABU7RCX4</accession>
<dbReference type="Gene3D" id="1.10.340.30">
    <property type="entry name" value="Hypothetical protein, domain 2"/>
    <property type="match status" value="1"/>
</dbReference>
<proteinExistence type="inferred from homology"/>
<dbReference type="Pfam" id="PF00633">
    <property type="entry name" value="HHH"/>
    <property type="match status" value="1"/>
</dbReference>
<keyword evidence="6" id="KW-0004">4Fe-4S</keyword>
<dbReference type="Pfam" id="PF14815">
    <property type="entry name" value="NUDIX_4"/>
    <property type="match status" value="1"/>
</dbReference>
<evidence type="ECO:0000256" key="8">
    <source>
        <dbReference type="ARBA" id="ARBA00022763"/>
    </source>
</evidence>
<evidence type="ECO:0000313" key="16">
    <source>
        <dbReference type="EMBL" id="MEE6185833.1"/>
    </source>
</evidence>
<evidence type="ECO:0000256" key="1">
    <source>
        <dbReference type="ARBA" id="ARBA00000843"/>
    </source>
</evidence>
<keyword evidence="9" id="KW-0378">Hydrolase</keyword>
<dbReference type="Gene3D" id="3.90.79.10">
    <property type="entry name" value="Nucleoside Triphosphate Pyrophosphohydrolase"/>
    <property type="match status" value="1"/>
</dbReference>
<evidence type="ECO:0000259" key="15">
    <source>
        <dbReference type="SMART" id="SM00478"/>
    </source>
</evidence>
<dbReference type="SUPFAM" id="SSF48150">
    <property type="entry name" value="DNA-glycosylase"/>
    <property type="match status" value="1"/>
</dbReference>
<evidence type="ECO:0000256" key="10">
    <source>
        <dbReference type="ARBA" id="ARBA00023004"/>
    </source>
</evidence>
<dbReference type="SMART" id="SM00525">
    <property type="entry name" value="FES"/>
    <property type="match status" value="1"/>
</dbReference>
<keyword evidence="7" id="KW-0479">Metal-binding</keyword>
<dbReference type="InterPro" id="IPR003651">
    <property type="entry name" value="Endonuclease3_FeS-loop_motif"/>
</dbReference>
<dbReference type="SMART" id="SM00478">
    <property type="entry name" value="ENDO3c"/>
    <property type="match status" value="1"/>
</dbReference>
<dbReference type="Gene3D" id="1.10.1670.10">
    <property type="entry name" value="Helix-hairpin-Helix base-excision DNA repair enzymes (C-terminal)"/>
    <property type="match status" value="1"/>
</dbReference>
<dbReference type="CDD" id="cd00056">
    <property type="entry name" value="ENDO3c"/>
    <property type="match status" value="1"/>
</dbReference>
<evidence type="ECO:0000256" key="2">
    <source>
        <dbReference type="ARBA" id="ARBA00002933"/>
    </source>
</evidence>
<dbReference type="PANTHER" id="PTHR42944:SF1">
    <property type="entry name" value="ADENINE DNA GLYCOSYLASE"/>
    <property type="match status" value="1"/>
</dbReference>
<evidence type="ECO:0000313" key="17">
    <source>
        <dbReference type="Proteomes" id="UP001357452"/>
    </source>
</evidence>
<dbReference type="InterPro" id="IPR029119">
    <property type="entry name" value="MutY_C"/>
</dbReference>
<dbReference type="InterPro" id="IPR011257">
    <property type="entry name" value="DNA_glycosylase"/>
</dbReference>
<dbReference type="InterPro" id="IPR015797">
    <property type="entry name" value="NUDIX_hydrolase-like_dom_sf"/>
</dbReference>
<evidence type="ECO:0000256" key="6">
    <source>
        <dbReference type="ARBA" id="ARBA00022485"/>
    </source>
</evidence>
<comment type="similarity">
    <text evidence="3 14">Belongs to the Nth/MutY family.</text>
</comment>
<keyword evidence="8 14" id="KW-0227">DNA damage</keyword>
<dbReference type="Proteomes" id="UP001357452">
    <property type="component" value="Unassembled WGS sequence"/>
</dbReference>
<dbReference type="NCBIfam" id="TIGR01084">
    <property type="entry name" value="mutY"/>
    <property type="match status" value="1"/>
</dbReference>
<dbReference type="RefSeq" id="WP_330973241.1">
    <property type="nucleotide sequence ID" value="NZ_JAZGLY010000001.1"/>
</dbReference>
<protein>
    <recommendedName>
        <fullName evidence="5 14">Adenine DNA glycosylase</fullName>
        <ecNumber evidence="4 14">3.2.2.31</ecNumber>
    </recommendedName>
</protein>
<comment type="caution">
    <text evidence="16">The sequence shown here is derived from an EMBL/GenBank/DDBJ whole genome shotgun (WGS) entry which is preliminary data.</text>
</comment>
<evidence type="ECO:0000256" key="13">
    <source>
        <dbReference type="ARBA" id="ARBA00023295"/>
    </source>
</evidence>
<evidence type="ECO:0000256" key="7">
    <source>
        <dbReference type="ARBA" id="ARBA00022723"/>
    </source>
</evidence>
<dbReference type="CDD" id="cd03431">
    <property type="entry name" value="NUDIX_DNA_Glycosylase_C-MutY"/>
    <property type="match status" value="1"/>
</dbReference>
<reference evidence="16 17" key="1">
    <citation type="submission" date="2024-01" db="EMBL/GenBank/DDBJ databases">
        <title>Niabella digestum sp. nov., isolated from waste digestion system.</title>
        <authorList>
            <person name="Zhang L."/>
        </authorList>
    </citation>
    <scope>NUCLEOTIDE SEQUENCE [LARGE SCALE GENOMIC DNA]</scope>
    <source>
        <strain evidence="16 17">A18</strain>
    </source>
</reference>
<keyword evidence="11" id="KW-0411">Iron-sulfur</keyword>
<evidence type="ECO:0000256" key="11">
    <source>
        <dbReference type="ARBA" id="ARBA00023014"/>
    </source>
</evidence>
<gene>
    <name evidence="16" type="primary">mutY</name>
    <name evidence="16" type="ORF">V2H41_00970</name>
</gene>
<dbReference type="InterPro" id="IPR023170">
    <property type="entry name" value="HhH_base_excis_C"/>
</dbReference>
<evidence type="ECO:0000256" key="9">
    <source>
        <dbReference type="ARBA" id="ARBA00022801"/>
    </source>
</evidence>
<organism evidence="16 17">
    <name type="scientific">Niabella digestorum</name>
    <dbReference type="NCBI Taxonomy" id="3117701"/>
    <lineage>
        <taxon>Bacteria</taxon>
        <taxon>Pseudomonadati</taxon>
        <taxon>Bacteroidota</taxon>
        <taxon>Chitinophagia</taxon>
        <taxon>Chitinophagales</taxon>
        <taxon>Chitinophagaceae</taxon>
        <taxon>Niabella</taxon>
    </lineage>
</organism>
<feature type="domain" description="HhH-GPD" evidence="15">
    <location>
        <begin position="39"/>
        <end position="190"/>
    </location>
</feature>
<evidence type="ECO:0000256" key="3">
    <source>
        <dbReference type="ARBA" id="ARBA00008343"/>
    </source>
</evidence>
<name>A0ABU7RCX4_9BACT</name>
<evidence type="ECO:0000256" key="5">
    <source>
        <dbReference type="ARBA" id="ARBA00022023"/>
    </source>
</evidence>
<comment type="function">
    <text evidence="2">Adenine glycosylase active on G-A mispairs. MutY also corrects error-prone DNA synthesis past GO lesions which are due to the oxidatively damaged form of guanine: 7,8-dihydro-8-oxoguanine (8-oxo-dGTP).</text>
</comment>